<evidence type="ECO:0000256" key="11">
    <source>
        <dbReference type="SAM" id="Phobius"/>
    </source>
</evidence>
<dbReference type="InterPro" id="IPR036412">
    <property type="entry name" value="HAD-like_sf"/>
</dbReference>
<dbReference type="Pfam" id="PF00690">
    <property type="entry name" value="Cation_ATPase_N"/>
    <property type="match status" value="1"/>
</dbReference>
<dbReference type="InterPro" id="IPR023298">
    <property type="entry name" value="ATPase_P-typ_TM_dom_sf"/>
</dbReference>
<dbReference type="GO" id="GO:0005524">
    <property type="term" value="F:ATP binding"/>
    <property type="evidence" value="ECO:0007669"/>
    <property type="project" value="UniProtKB-KW"/>
</dbReference>
<feature type="transmembrane region" description="Helical" evidence="11">
    <location>
        <begin position="1297"/>
        <end position="1315"/>
    </location>
</feature>
<dbReference type="FunFam" id="3.40.50.1000:FF:000001">
    <property type="entry name" value="Phospholipid-transporting ATPase IC"/>
    <property type="match status" value="1"/>
</dbReference>
<dbReference type="EMBL" id="JANBTX010000048">
    <property type="protein sequence ID" value="KAJ2688381.1"/>
    <property type="molecule type" value="Genomic_DNA"/>
</dbReference>
<feature type="transmembrane region" description="Helical" evidence="11">
    <location>
        <begin position="1120"/>
        <end position="1141"/>
    </location>
</feature>
<keyword evidence="5" id="KW-0067">ATP-binding</keyword>
<comment type="caution">
    <text evidence="13">The sequence shown here is derived from an EMBL/GenBank/DDBJ whole genome shotgun (WGS) entry which is preliminary data.</text>
</comment>
<dbReference type="InterPro" id="IPR059000">
    <property type="entry name" value="ATPase_P-type_domA"/>
</dbReference>
<name>A0A9W8GNQ4_9FUNG</name>
<keyword evidence="4" id="KW-0547">Nucleotide-binding</keyword>
<dbReference type="InterPro" id="IPR023299">
    <property type="entry name" value="ATPase_P-typ_cyto_dom_N"/>
</dbReference>
<dbReference type="Gene3D" id="1.20.1110.10">
    <property type="entry name" value="Calcium-transporting ATPase, transmembrane domain"/>
    <property type="match status" value="2"/>
</dbReference>
<protein>
    <recommendedName>
        <fullName evidence="12">Cation-transporting P-type ATPase N-terminal domain-containing protein</fullName>
    </recommendedName>
</protein>
<dbReference type="GO" id="GO:1902600">
    <property type="term" value="P:proton transmembrane transport"/>
    <property type="evidence" value="ECO:0007669"/>
    <property type="project" value="TreeGrafter"/>
</dbReference>
<evidence type="ECO:0000256" key="2">
    <source>
        <dbReference type="ARBA" id="ARBA00022475"/>
    </source>
</evidence>
<dbReference type="GO" id="GO:1990573">
    <property type="term" value="P:potassium ion import across plasma membrane"/>
    <property type="evidence" value="ECO:0007669"/>
    <property type="project" value="TreeGrafter"/>
</dbReference>
<dbReference type="GO" id="GO:0006883">
    <property type="term" value="P:intracellular sodium ion homeostasis"/>
    <property type="evidence" value="ECO:0007669"/>
    <property type="project" value="TreeGrafter"/>
</dbReference>
<feature type="region of interest" description="Disordered" evidence="10">
    <location>
        <begin position="122"/>
        <end position="163"/>
    </location>
</feature>
<dbReference type="GO" id="GO:0005391">
    <property type="term" value="F:P-type sodium:potassium-exchanging transporter activity"/>
    <property type="evidence" value="ECO:0007669"/>
    <property type="project" value="TreeGrafter"/>
</dbReference>
<dbReference type="InterPro" id="IPR018303">
    <property type="entry name" value="ATPase_P-typ_P_site"/>
</dbReference>
<evidence type="ECO:0000256" key="9">
    <source>
        <dbReference type="ARBA" id="ARBA00038148"/>
    </source>
</evidence>
<sequence length="1369" mass="146663">MVKPDLHGRTYTEQDLNYDTPAVTSNALTLEPTVEIAQADAVPRDPDAKVAIDVATGEPVLAPGASLPVIDGKESVEFQIGIHVVDLFDILASRAGEPRSTSRRYQLVRNNPLIRHMRGATTNMLRGSPSSTTIASDASVPAEPAELSPATATGTSPVQEKGNADVSLSEVLDGLQYVVDYRLKGRQYPHLDSGLMRRLCDALLLTMALTQGSFLNKRLTEDARSSYFLFGQFIEEVDEFQHCVGLTPTVDLRRALKLHKRVTDGGPEEEKLALATILRLVLACLAPGHDWRDLVEEHEQRSIAPIVSKYSQIIEDDAASCHMPLTGGVVYPPPSLYFDRTVEKLVAMFKTDPTSGLTSEQVEERREFYGRNELPRPVHRPWWKIVWVQLTDLMILMLCAAIIATAVDGEWKSSVVLGTVVVLNTIVGAWQEIKAGRALSALENLGSSSAQVIRNGVLESIDAADLVPGDLVEIGEGESVPADLRLTFCAQLDIVESVLTGESVGVSKDPKAIKVRTRQLPLGDCKGNAFMSTLVSHGRGRGIVIRTGAKTEIGKISVAINRSASTVRRTPIQKKLTRLGLYLVLLALSLCAIIVICGVSWGRKFVPIFITGISLAVSVIPEGLVAVTTVTMAVGVRRMARRNALVRTLPAVETLGGVTVICSDKTGTLTEGKMGVSELVDANGLLFEFSKSTSRDPNEGEVTCRGQIHGNEASDSLAMHSIEKHNTAAADMSFVVCSLCNNSDVFFDSTEQQWSSLGDATEVALTIASQKAGLRKTDITSVSGASVAASAPAIAPLRMLVENAFDSERKRMSVVFEASAALVAATTAASATAGKRCLVTLVKGAPEEILSVCTHQLANTSGFLRLGTTAEGRPAMQSPEAIVSGIVSNLDARGTVTLTSELIDSSGSICEQMAGRGLRVLGLAAKVTYLSADAPVTEEALGLEWAESKLVFAGLVGLIDPPRSGIIDSVRRCHNAGVKVIMITGDHIGTATAIAESIGIISAERPETHRAISGAELDLLSDEAMAILDPFPSVFARVSPENKVKIVKALQQGGHIVAMTGDGVNDAAAVKGADVGVAMGLNGTDITKQAADIVLIDDNFTTIVAAVEEGRRIFDNILKFILYLLSCNTAEILLFLFAAVLNLDLPFTTIMILWANIIADIPPALSLGVDPPEVNIMSRPPRNPKSGLLTRSTTTVLLMQAFFMAATTFAVFLAAVLTPFGNIVLLDKTGTVPDLYVPSIFHNGNPEVNADGNQSPHIAGARSMAFGVLTVLQLNQAFLSRSVDVSVFRTGIYGNKWMVWCVLLSFALYLLGTYVPKLNDWLELVPLGWPAWLVILGAVLLQIVFSELMKLALRQRSRTRAQRLASAAA</sequence>
<dbReference type="SUPFAM" id="SSF81660">
    <property type="entry name" value="Metal cation-transporting ATPase, ATP-binding domain N"/>
    <property type="match status" value="1"/>
</dbReference>
<dbReference type="InterPro" id="IPR004014">
    <property type="entry name" value="ATPase_P-typ_cation-transptr_N"/>
</dbReference>
<dbReference type="InterPro" id="IPR023214">
    <property type="entry name" value="HAD_sf"/>
</dbReference>
<keyword evidence="7 11" id="KW-1133">Transmembrane helix</keyword>
<dbReference type="GO" id="GO:0005384">
    <property type="term" value="F:manganese ion transmembrane transporter activity"/>
    <property type="evidence" value="ECO:0007669"/>
    <property type="project" value="UniProtKB-ARBA"/>
</dbReference>
<feature type="transmembrane region" description="Helical" evidence="11">
    <location>
        <begin position="385"/>
        <end position="407"/>
    </location>
</feature>
<dbReference type="SUPFAM" id="SSF56784">
    <property type="entry name" value="HAD-like"/>
    <property type="match status" value="1"/>
</dbReference>
<dbReference type="Gene3D" id="3.40.1110.10">
    <property type="entry name" value="Calcium-transporting ATPase, cytoplasmic domain N"/>
    <property type="match status" value="2"/>
</dbReference>
<dbReference type="InterPro" id="IPR008250">
    <property type="entry name" value="ATPase_P-typ_transduc_dom_A_sf"/>
</dbReference>
<dbReference type="GO" id="GO:0030007">
    <property type="term" value="P:intracellular potassium ion homeostasis"/>
    <property type="evidence" value="ECO:0007669"/>
    <property type="project" value="TreeGrafter"/>
</dbReference>
<evidence type="ECO:0000256" key="6">
    <source>
        <dbReference type="ARBA" id="ARBA00022967"/>
    </source>
</evidence>
<evidence type="ECO:0000259" key="12">
    <source>
        <dbReference type="SMART" id="SM00831"/>
    </source>
</evidence>
<comment type="similarity">
    <text evidence="9">Belongs to the cation transport ATPase (P-type) (TC 3.A.3) family.</text>
</comment>
<comment type="subcellular location">
    <subcellularLocation>
        <location evidence="1">Cell membrane</location>
        <topology evidence="1">Multi-pass membrane protein</topology>
    </subcellularLocation>
</comment>
<dbReference type="Pfam" id="PF00689">
    <property type="entry name" value="Cation_ATPase_C"/>
    <property type="match status" value="1"/>
</dbReference>
<keyword evidence="8 11" id="KW-0472">Membrane</keyword>
<dbReference type="SUPFAM" id="SSF81653">
    <property type="entry name" value="Calcium ATPase, transduction domain A"/>
    <property type="match status" value="1"/>
</dbReference>
<evidence type="ECO:0000256" key="10">
    <source>
        <dbReference type="SAM" id="MobiDB-lite"/>
    </source>
</evidence>
<dbReference type="SUPFAM" id="SSF81665">
    <property type="entry name" value="Calcium ATPase, transmembrane domain M"/>
    <property type="match status" value="1"/>
</dbReference>
<keyword evidence="2" id="KW-1003">Cell membrane</keyword>
<dbReference type="PRINTS" id="PR00120">
    <property type="entry name" value="HATPASE"/>
</dbReference>
<keyword evidence="3 11" id="KW-0812">Transmembrane</keyword>
<dbReference type="SFLD" id="SFLDG00002">
    <property type="entry name" value="C1.7:_P-type_atpase_like"/>
    <property type="match status" value="1"/>
</dbReference>
<dbReference type="Pfam" id="PF00122">
    <property type="entry name" value="E1-E2_ATPase"/>
    <property type="match status" value="1"/>
</dbReference>
<evidence type="ECO:0000256" key="8">
    <source>
        <dbReference type="ARBA" id="ARBA00023136"/>
    </source>
</evidence>
<keyword evidence="6" id="KW-1278">Translocase</keyword>
<dbReference type="InterPro" id="IPR044492">
    <property type="entry name" value="P_typ_ATPase_HD_dom"/>
</dbReference>
<dbReference type="OrthoDB" id="116380at2759"/>
<dbReference type="InterPro" id="IPR006068">
    <property type="entry name" value="ATPase_P-typ_cation-transptr_C"/>
</dbReference>
<dbReference type="SMART" id="SM00831">
    <property type="entry name" value="Cation_ATPase_N"/>
    <property type="match status" value="1"/>
</dbReference>
<reference evidence="13" key="1">
    <citation type="submission" date="2022-07" db="EMBL/GenBank/DDBJ databases">
        <title>Phylogenomic reconstructions and comparative analyses of Kickxellomycotina fungi.</title>
        <authorList>
            <person name="Reynolds N.K."/>
            <person name="Stajich J.E."/>
            <person name="Barry K."/>
            <person name="Grigoriev I.V."/>
            <person name="Crous P."/>
            <person name="Smith M.E."/>
        </authorList>
    </citation>
    <scope>NUCLEOTIDE SEQUENCE</scope>
    <source>
        <strain evidence="13">CBS 109367</strain>
    </source>
</reference>
<evidence type="ECO:0000256" key="1">
    <source>
        <dbReference type="ARBA" id="ARBA00004651"/>
    </source>
</evidence>
<dbReference type="NCBIfam" id="TIGR01494">
    <property type="entry name" value="ATPase_P-type"/>
    <property type="match status" value="2"/>
</dbReference>
<proteinExistence type="inferred from homology"/>
<dbReference type="InterPro" id="IPR001757">
    <property type="entry name" value="P_typ_ATPase"/>
</dbReference>
<feature type="transmembrane region" description="Helical" evidence="11">
    <location>
        <begin position="579"/>
        <end position="602"/>
    </location>
</feature>
<evidence type="ECO:0000256" key="7">
    <source>
        <dbReference type="ARBA" id="ARBA00022989"/>
    </source>
</evidence>
<dbReference type="GO" id="GO:0005886">
    <property type="term" value="C:plasma membrane"/>
    <property type="evidence" value="ECO:0007669"/>
    <property type="project" value="UniProtKB-SubCell"/>
</dbReference>
<feature type="transmembrane region" description="Helical" evidence="11">
    <location>
        <begin position="1327"/>
        <end position="1353"/>
    </location>
</feature>
<accession>A0A9W8GNQ4</accession>
<dbReference type="GO" id="GO:0036376">
    <property type="term" value="P:sodium ion export across plasma membrane"/>
    <property type="evidence" value="ECO:0007669"/>
    <property type="project" value="TreeGrafter"/>
</dbReference>
<evidence type="ECO:0000313" key="13">
    <source>
        <dbReference type="EMBL" id="KAJ2688381.1"/>
    </source>
</evidence>
<dbReference type="SFLD" id="SFLDS00003">
    <property type="entry name" value="Haloacid_Dehalogenase"/>
    <property type="match status" value="1"/>
</dbReference>
<feature type="compositionally biased region" description="Polar residues" evidence="10">
    <location>
        <begin position="122"/>
        <end position="136"/>
    </location>
</feature>
<dbReference type="PROSITE" id="PS00154">
    <property type="entry name" value="ATPASE_E1_E2"/>
    <property type="match status" value="1"/>
</dbReference>
<dbReference type="Proteomes" id="UP001151516">
    <property type="component" value="Unassembled WGS sequence"/>
</dbReference>
<evidence type="ECO:0000256" key="4">
    <source>
        <dbReference type="ARBA" id="ARBA00022741"/>
    </source>
</evidence>
<evidence type="ECO:0000256" key="3">
    <source>
        <dbReference type="ARBA" id="ARBA00022692"/>
    </source>
</evidence>
<feature type="domain" description="Cation-transporting P-type ATPase N-terminal" evidence="12">
    <location>
        <begin position="336"/>
        <end position="410"/>
    </location>
</feature>
<dbReference type="SFLD" id="SFLDF00027">
    <property type="entry name" value="p-type_atpase"/>
    <property type="match status" value="1"/>
</dbReference>
<dbReference type="InterPro" id="IPR050510">
    <property type="entry name" value="Cation_transp_ATPase_P-type"/>
</dbReference>
<dbReference type="PANTHER" id="PTHR43294:SF21">
    <property type="entry name" value="CATION TRANSPORTING ATPASE"/>
    <property type="match status" value="1"/>
</dbReference>
<organism evidence="13 14">
    <name type="scientific">Coemansia spiralis</name>
    <dbReference type="NCBI Taxonomy" id="417178"/>
    <lineage>
        <taxon>Eukaryota</taxon>
        <taxon>Fungi</taxon>
        <taxon>Fungi incertae sedis</taxon>
        <taxon>Zoopagomycota</taxon>
        <taxon>Kickxellomycotina</taxon>
        <taxon>Kickxellomycetes</taxon>
        <taxon>Kickxellales</taxon>
        <taxon>Kickxellaceae</taxon>
        <taxon>Coemansia</taxon>
    </lineage>
</organism>
<evidence type="ECO:0000256" key="5">
    <source>
        <dbReference type="ARBA" id="ARBA00022840"/>
    </source>
</evidence>
<dbReference type="PRINTS" id="PR00119">
    <property type="entry name" value="CATATPASE"/>
</dbReference>
<dbReference type="Gene3D" id="3.40.50.1000">
    <property type="entry name" value="HAD superfamily/HAD-like"/>
    <property type="match status" value="2"/>
</dbReference>
<dbReference type="Gene3D" id="2.70.150.10">
    <property type="entry name" value="Calcium-transporting ATPase, cytoplasmic transduction domain A"/>
    <property type="match status" value="1"/>
</dbReference>
<dbReference type="GO" id="GO:0016887">
    <property type="term" value="F:ATP hydrolysis activity"/>
    <property type="evidence" value="ECO:0007669"/>
    <property type="project" value="InterPro"/>
</dbReference>
<keyword evidence="14" id="KW-1185">Reference proteome</keyword>
<dbReference type="PANTHER" id="PTHR43294">
    <property type="entry name" value="SODIUM/POTASSIUM-TRANSPORTING ATPASE SUBUNIT ALPHA"/>
    <property type="match status" value="1"/>
</dbReference>
<gene>
    <name evidence="13" type="ORF">IWW39_002274</name>
</gene>
<dbReference type="FunFam" id="3.40.50.1000:FF:000028">
    <property type="entry name" value="Calcium-transporting P-type ATPase, putative"/>
    <property type="match status" value="1"/>
</dbReference>
<dbReference type="Pfam" id="PF13246">
    <property type="entry name" value="Cation_ATPase"/>
    <property type="match status" value="1"/>
</dbReference>
<dbReference type="Pfam" id="PF00702">
    <property type="entry name" value="Hydrolase"/>
    <property type="match status" value="1"/>
</dbReference>
<evidence type="ECO:0000313" key="14">
    <source>
        <dbReference type="Proteomes" id="UP001151516"/>
    </source>
</evidence>
<feature type="transmembrane region" description="Helical" evidence="11">
    <location>
        <begin position="608"/>
        <end position="634"/>
    </location>
</feature>
<feature type="transmembrane region" description="Helical" evidence="11">
    <location>
        <begin position="1197"/>
        <end position="1218"/>
    </location>
</feature>